<feature type="transmembrane region" description="Helical" evidence="1">
    <location>
        <begin position="42"/>
        <end position="61"/>
    </location>
</feature>
<reference evidence="3" key="1">
    <citation type="submission" date="2023-07" db="EMBL/GenBank/DDBJ databases">
        <title>The carbon used by Thiothrix.</title>
        <authorList>
            <person name="Chen L."/>
        </authorList>
    </citation>
    <scope>NUCLEOTIDE SEQUENCE [LARGE SCALE GENOMIC DNA]</scope>
</reference>
<proteinExistence type="predicted"/>
<accession>A0ABU6D555</accession>
<keyword evidence="1" id="KW-1133">Transmembrane helix</keyword>
<evidence type="ECO:0000256" key="1">
    <source>
        <dbReference type="SAM" id="Phobius"/>
    </source>
</evidence>
<keyword evidence="1" id="KW-0472">Membrane</keyword>
<dbReference type="Proteomes" id="UP001308005">
    <property type="component" value="Unassembled WGS sequence"/>
</dbReference>
<reference evidence="2 3" key="2">
    <citation type="submission" date="2024-01" db="EMBL/GenBank/DDBJ databases">
        <authorList>
            <person name="Xie X."/>
        </authorList>
    </citation>
    <scope>NUCLEOTIDE SEQUENCE [LARGE SCALE GENOMIC DNA]</scope>
    <source>
        <strain evidence="2">SCUT-1</strain>
    </source>
</reference>
<keyword evidence="3" id="KW-1185">Reference proteome</keyword>
<feature type="transmembrane region" description="Helical" evidence="1">
    <location>
        <begin position="97"/>
        <end position="112"/>
    </location>
</feature>
<dbReference type="EMBL" id="JAYMYJ010000160">
    <property type="protein sequence ID" value="MEB4593434.1"/>
    <property type="molecule type" value="Genomic_DNA"/>
</dbReference>
<comment type="caution">
    <text evidence="2">The sequence shown here is derived from an EMBL/GenBank/DDBJ whole genome shotgun (WGS) entry which is preliminary data.</text>
</comment>
<gene>
    <name evidence="2" type="ORF">VSS37_20825</name>
</gene>
<name>A0ABU6D555_9GAMM</name>
<protein>
    <submittedName>
        <fullName evidence="2">Uncharacterized protein</fullName>
    </submittedName>
</protein>
<feature type="transmembrane region" description="Helical" evidence="1">
    <location>
        <begin position="73"/>
        <end position="90"/>
    </location>
</feature>
<dbReference type="RefSeq" id="WP_324698330.1">
    <property type="nucleotide sequence ID" value="NZ_JAYMYJ010000160.1"/>
</dbReference>
<evidence type="ECO:0000313" key="3">
    <source>
        <dbReference type="Proteomes" id="UP001308005"/>
    </source>
</evidence>
<organism evidence="2 3">
    <name type="scientific">Candidatus Thiothrix phosphatis</name>
    <dbReference type="NCBI Taxonomy" id="3112415"/>
    <lineage>
        <taxon>Bacteria</taxon>
        <taxon>Pseudomonadati</taxon>
        <taxon>Pseudomonadota</taxon>
        <taxon>Gammaproteobacteria</taxon>
        <taxon>Thiotrichales</taxon>
        <taxon>Thiotrichaceae</taxon>
        <taxon>Thiothrix</taxon>
    </lineage>
</organism>
<evidence type="ECO:0000313" key="2">
    <source>
        <dbReference type="EMBL" id="MEB4593434.1"/>
    </source>
</evidence>
<keyword evidence="1" id="KW-0812">Transmembrane</keyword>
<sequence length="113" mass="12198">MNVNPEMSASNLAAVDPATNLPVAQDTPDKPEWGQVWKVTRALLVVWAVAVWGVLILLPGVGQIDDVASATLHLPYMLIGLVLVGAVVAAHNLRADRHLLWFLAVLLMLAGWM</sequence>